<feature type="site" description="Important for catalytic activity" evidence="11">
    <location>
        <position position="280"/>
    </location>
</feature>
<dbReference type="EMBL" id="HACG01033306">
    <property type="protein sequence ID" value="CEK80171.1"/>
    <property type="molecule type" value="Transcribed_RNA"/>
</dbReference>
<evidence type="ECO:0000256" key="1">
    <source>
        <dbReference type="ARBA" id="ARBA00000493"/>
    </source>
</evidence>
<dbReference type="Gene3D" id="3.60.10.10">
    <property type="entry name" value="Endonuclease/exonuclease/phosphatase"/>
    <property type="match status" value="1"/>
</dbReference>
<dbReference type="InterPro" id="IPR020847">
    <property type="entry name" value="AP_endonuclease_F1_BS"/>
</dbReference>
<comment type="catalytic activity">
    <reaction evidence="1">
        <text>Exonucleolytic cleavage in the 3'- to 5'-direction to yield nucleoside 5'-phosphates.</text>
        <dbReference type="EC" id="3.1.11.2"/>
    </reaction>
</comment>
<evidence type="ECO:0000256" key="14">
    <source>
        <dbReference type="SAM" id="MobiDB-lite"/>
    </source>
</evidence>
<dbReference type="AlphaFoldDB" id="A0A0B7AGN5"/>
<dbReference type="GO" id="GO:0005634">
    <property type="term" value="C:nucleus"/>
    <property type="evidence" value="ECO:0007669"/>
    <property type="project" value="TreeGrafter"/>
</dbReference>
<feature type="binding site" evidence="10">
    <location>
        <position position="185"/>
    </location>
    <ligand>
        <name>Mg(2+)</name>
        <dbReference type="ChEBI" id="CHEBI:18420"/>
        <label>1</label>
    </ligand>
</feature>
<dbReference type="GO" id="GO:0003677">
    <property type="term" value="F:DNA binding"/>
    <property type="evidence" value="ECO:0007669"/>
    <property type="project" value="InterPro"/>
</dbReference>
<evidence type="ECO:0000256" key="9">
    <source>
        <dbReference type="PIRSR" id="PIRSR604808-1"/>
    </source>
</evidence>
<dbReference type="GO" id="GO:0003906">
    <property type="term" value="F:DNA-(apurinic or apyrimidinic site) endonuclease activity"/>
    <property type="evidence" value="ECO:0007669"/>
    <property type="project" value="TreeGrafter"/>
</dbReference>
<keyword evidence="3 10" id="KW-0479">Metal-binding</keyword>
<evidence type="ECO:0000256" key="6">
    <source>
        <dbReference type="ARBA" id="ARBA00022833"/>
    </source>
</evidence>
<evidence type="ECO:0000256" key="13">
    <source>
        <dbReference type="RuleBase" id="RU362131"/>
    </source>
</evidence>
<keyword evidence="5" id="KW-0378">Hydrolase</keyword>
<dbReference type="PANTHER" id="PTHR22748">
    <property type="entry name" value="AP ENDONUCLEASE"/>
    <property type="match status" value="1"/>
</dbReference>
<keyword evidence="8" id="KW-0539">Nucleus</keyword>
<evidence type="ECO:0000313" key="16">
    <source>
        <dbReference type="EMBL" id="CEK80171.1"/>
    </source>
</evidence>
<evidence type="ECO:0000256" key="8">
    <source>
        <dbReference type="ARBA" id="ARBA00023242"/>
    </source>
</evidence>
<dbReference type="InterPro" id="IPR010666">
    <property type="entry name" value="Znf_GRF"/>
</dbReference>
<feature type="binding site" evidence="10">
    <location>
        <position position="305"/>
    </location>
    <ligand>
        <name>Mg(2+)</name>
        <dbReference type="ChEBI" id="CHEBI:18420"/>
        <label>1</label>
    </ligand>
</feature>
<evidence type="ECO:0000256" key="12">
    <source>
        <dbReference type="PROSITE-ProRule" id="PRU01343"/>
    </source>
</evidence>
<reference evidence="18" key="1">
    <citation type="submission" date="2014-12" db="EMBL/GenBank/DDBJ databases">
        <title>Insight into the proteome of Arion vulgaris.</title>
        <authorList>
            <person name="Aradska J."/>
            <person name="Bulat T."/>
            <person name="Smidak R."/>
            <person name="Sarate P."/>
            <person name="Gangsoo J."/>
            <person name="Sialana F."/>
            <person name="Bilban M."/>
            <person name="Lubec G."/>
        </authorList>
    </citation>
    <scope>NUCLEOTIDE SEQUENCE</scope>
    <source>
        <tissue evidence="18">Skin</tissue>
    </source>
</reference>
<keyword evidence="13" id="KW-0227">DNA damage</keyword>
<proteinExistence type="inferred from homology"/>
<comment type="similarity">
    <text evidence="2 13">Belongs to the DNA repair enzymes AP/ExoA family.</text>
</comment>
<dbReference type="Pfam" id="PF06839">
    <property type="entry name" value="Zn_ribbon_GRF"/>
    <property type="match status" value="1"/>
</dbReference>
<dbReference type="EMBL" id="HACG01033309">
    <property type="protein sequence ID" value="CEK80174.1"/>
    <property type="molecule type" value="Transcribed_RNA"/>
</dbReference>
<dbReference type="PROSITE" id="PS51999">
    <property type="entry name" value="ZF_GRF"/>
    <property type="match status" value="1"/>
</dbReference>
<feature type="binding site" evidence="10">
    <location>
        <position position="37"/>
    </location>
    <ligand>
        <name>Mg(2+)</name>
        <dbReference type="ChEBI" id="CHEBI:18420"/>
        <label>1</label>
    </ligand>
</feature>
<dbReference type="PROSITE" id="PS51435">
    <property type="entry name" value="AP_NUCLEASE_F1_4"/>
    <property type="match status" value="1"/>
</dbReference>
<dbReference type="InterPro" id="IPR036691">
    <property type="entry name" value="Endo/exonu/phosph_ase_sf"/>
</dbReference>
<keyword evidence="10" id="KW-0464">Manganese</keyword>
<feature type="binding site" evidence="10">
    <location>
        <position position="306"/>
    </location>
    <ligand>
        <name>Mg(2+)</name>
        <dbReference type="ChEBI" id="CHEBI:18420"/>
        <label>1</label>
    </ligand>
</feature>
<evidence type="ECO:0000256" key="4">
    <source>
        <dbReference type="ARBA" id="ARBA00022771"/>
    </source>
</evidence>
<dbReference type="GO" id="GO:0008081">
    <property type="term" value="F:phosphoric diester hydrolase activity"/>
    <property type="evidence" value="ECO:0007669"/>
    <property type="project" value="TreeGrafter"/>
</dbReference>
<evidence type="ECO:0000256" key="3">
    <source>
        <dbReference type="ARBA" id="ARBA00022723"/>
    </source>
</evidence>
<keyword evidence="4 12" id="KW-0863">Zinc-finger</keyword>
<dbReference type="EMBL" id="HACG01033308">
    <property type="protein sequence ID" value="CEK80173.1"/>
    <property type="molecule type" value="Transcribed_RNA"/>
</dbReference>
<evidence type="ECO:0000256" key="2">
    <source>
        <dbReference type="ARBA" id="ARBA00007092"/>
    </source>
</evidence>
<accession>A0A0B7AGN5</accession>
<dbReference type="InterPro" id="IPR004808">
    <property type="entry name" value="AP_endonuc_1"/>
</dbReference>
<dbReference type="EC" id="3.1.-.-" evidence="13"/>
<organism evidence="18">
    <name type="scientific">Arion vulgaris</name>
    <dbReference type="NCBI Taxonomy" id="1028688"/>
    <lineage>
        <taxon>Eukaryota</taxon>
        <taxon>Metazoa</taxon>
        <taxon>Spiralia</taxon>
        <taxon>Lophotrochozoa</taxon>
        <taxon>Mollusca</taxon>
        <taxon>Gastropoda</taxon>
        <taxon>Heterobranchia</taxon>
        <taxon>Euthyneura</taxon>
        <taxon>Panpulmonata</taxon>
        <taxon>Eupulmonata</taxon>
        <taxon>Stylommatophora</taxon>
        <taxon>Helicina</taxon>
        <taxon>Arionoidea</taxon>
        <taxon>Arionidae</taxon>
        <taxon>Arion</taxon>
    </lineage>
</organism>
<feature type="domain" description="GRF-type" evidence="15">
    <location>
        <begin position="576"/>
        <end position="625"/>
    </location>
</feature>
<feature type="region of interest" description="Disordered" evidence="14">
    <location>
        <begin position="524"/>
        <end position="570"/>
    </location>
</feature>
<dbReference type="GO" id="GO:0008270">
    <property type="term" value="F:zinc ion binding"/>
    <property type="evidence" value="ECO:0007669"/>
    <property type="project" value="UniProtKB-KW"/>
</dbReference>
<dbReference type="InterPro" id="IPR005135">
    <property type="entry name" value="Endo/exonuclease/phosphatase"/>
</dbReference>
<evidence type="ECO:0000256" key="7">
    <source>
        <dbReference type="ARBA" id="ARBA00022842"/>
    </source>
</evidence>
<comment type="cofactor">
    <cofactor evidence="10 13">
        <name>Mg(2+)</name>
        <dbReference type="ChEBI" id="CHEBI:18420"/>
    </cofactor>
    <cofactor evidence="10 13">
        <name>Mn(2+)</name>
        <dbReference type="ChEBI" id="CHEBI:29035"/>
    </cofactor>
    <text evidence="10 13">Probably binds two magnesium or manganese ions per subunit.</text>
</comment>
<keyword evidence="13" id="KW-0234">DNA repair</keyword>
<dbReference type="NCBIfam" id="TIGR00633">
    <property type="entry name" value="xth"/>
    <property type="match status" value="1"/>
</dbReference>
<evidence type="ECO:0000256" key="10">
    <source>
        <dbReference type="PIRSR" id="PIRSR604808-2"/>
    </source>
</evidence>
<feature type="binding site" evidence="10">
    <location>
        <position position="9"/>
    </location>
    <ligand>
        <name>Mg(2+)</name>
        <dbReference type="ChEBI" id="CHEBI:18420"/>
        <label>1</label>
    </ligand>
</feature>
<dbReference type="PANTHER" id="PTHR22748:SF4">
    <property type="entry name" value="DNA-(APURINIC OR APYRIMIDINIC SITE) ENDONUCLEASE 2"/>
    <property type="match status" value="1"/>
</dbReference>
<feature type="binding site" evidence="10">
    <location>
        <position position="187"/>
    </location>
    <ligand>
        <name>Mg(2+)</name>
        <dbReference type="ChEBI" id="CHEBI:18420"/>
        <label>1</label>
    </ligand>
</feature>
<feature type="site" description="Transition state stabilizer" evidence="11">
    <location>
        <position position="187"/>
    </location>
</feature>
<dbReference type="GO" id="GO:0008311">
    <property type="term" value="F:double-stranded DNA 3'-5' DNA exonuclease activity"/>
    <property type="evidence" value="ECO:0007669"/>
    <property type="project" value="UniProtKB-EC"/>
</dbReference>
<name>A0A0B7AGN5_9EUPU</name>
<dbReference type="GO" id="GO:0006284">
    <property type="term" value="P:base-excision repair"/>
    <property type="evidence" value="ECO:0007669"/>
    <property type="project" value="TreeGrafter"/>
</dbReference>
<feature type="active site" description="Proton acceptor" evidence="9">
    <location>
        <position position="306"/>
    </location>
</feature>
<keyword evidence="7 10" id="KW-0460">Magnesium</keyword>
<sequence>MPLTILTWNVNGIRAMKVKSTKQLLDSLQADIICLQETKVTRDMLDEPTAIVEGYDSYFSFSRKRTGYSGTVNYCNMRACPLKAEEGLTGRHSSSYEDIIKCYGDTDKYASDLDALDAEGRCVITLHQIRLPDVGLKDVAIINVYVPRAGDKEDRLQYKLKFLTLLQSRAEALREQKIHVIILGDMNLTHRKMDNCDSECDDDFKLRSSRTWMNEFLQKSERDASIITKDQTLTRITLPNLKGGMFSDVYRQLHSDQENAFTNWNTSTDARKTNYGKRLDYILIDTELSHYVSSCEIMTQVQGSDHCPVVVTLNCDPVSSKTCPQLCSKYMPEFKGQQQKLSSFFSKSVKQEKDFYHSSIVLSCSPDHLQDVTRFPVTKSTPDSANISRSQPLLKKNTIENVRLASKHPEKKNVTAAVKQKNVKRMKTDTNQISLKLFFTSVDSTNNTGVDTRTVDITKSTDDIWISDTEVNSHVPPVHSSCTLSSGDAGLCMHISENSLGLSELQEIGQSHCSCSSVTNVSKSKSSGSDNNSADNSVTGASPSSSHTSMDTSPVVKDTSQAWKSLLTGPPPPPLCPGHNEPCVLKTVNKKGPNKNKKFYVCARPEGATGNPAYRCNFFLWYNHNKSNA</sequence>
<protein>
    <recommendedName>
        <fullName evidence="13">DNA-(apurinic or apyrimidinic site) endonuclease</fullName>
        <ecNumber evidence="13">3.1.-.-</ecNumber>
    </recommendedName>
</protein>
<gene>
    <name evidence="18" type="primary">ORF119471</name>
    <name evidence="16" type="synonym">ORF119459</name>
    <name evidence="17" type="synonym">ORF119466</name>
</gene>
<feature type="active site" evidence="9">
    <location>
        <position position="145"/>
    </location>
</feature>
<dbReference type="CDD" id="cd09088">
    <property type="entry name" value="Ape2-like_AP-endo"/>
    <property type="match status" value="1"/>
</dbReference>
<evidence type="ECO:0000313" key="18">
    <source>
        <dbReference type="EMBL" id="CEK80174.1"/>
    </source>
</evidence>
<dbReference type="PROSITE" id="PS00726">
    <property type="entry name" value="AP_NUCLEASE_F1_1"/>
    <property type="match status" value="1"/>
</dbReference>
<dbReference type="Pfam" id="PF03372">
    <property type="entry name" value="Exo_endo_phos"/>
    <property type="match status" value="1"/>
</dbReference>
<feature type="active site" description="Proton donor/acceptor" evidence="9">
    <location>
        <position position="185"/>
    </location>
</feature>
<feature type="site" description="Interaction with DNA substrate" evidence="11">
    <location>
        <position position="306"/>
    </location>
</feature>
<dbReference type="SUPFAM" id="SSF56219">
    <property type="entry name" value="DNase I-like"/>
    <property type="match status" value="1"/>
</dbReference>
<evidence type="ECO:0000256" key="5">
    <source>
        <dbReference type="ARBA" id="ARBA00022801"/>
    </source>
</evidence>
<evidence type="ECO:0000256" key="11">
    <source>
        <dbReference type="PIRSR" id="PIRSR604808-3"/>
    </source>
</evidence>
<feature type="compositionally biased region" description="Low complexity" evidence="14">
    <location>
        <begin position="524"/>
        <end position="554"/>
    </location>
</feature>
<keyword evidence="6" id="KW-0862">Zinc</keyword>
<evidence type="ECO:0000259" key="15">
    <source>
        <dbReference type="PROSITE" id="PS51999"/>
    </source>
</evidence>
<evidence type="ECO:0000313" key="17">
    <source>
        <dbReference type="EMBL" id="CEK80173.1"/>
    </source>
</evidence>